<sequence>MESNYASPKLTDYMDTDFGLVELISSDLWSLSYLSLPGILKAATRANPVRVGEVCMALANLQSPCLSAPAPEISSPIRISVPQIHPYDGKSENLYPFRSQLVNEIQSNENQFPTEMTKARFAYRCLGPGTLNIIRTSFRCLEDLSAQ</sequence>
<evidence type="ECO:0000313" key="2">
    <source>
        <dbReference type="Proteomes" id="UP000283383"/>
    </source>
</evidence>
<dbReference type="Proteomes" id="UP000283383">
    <property type="component" value="Unassembled WGS sequence"/>
</dbReference>
<dbReference type="STRING" id="62708.A0A420IXL6"/>
<comment type="caution">
    <text evidence="1">The sequence shown here is derived from an EMBL/GenBank/DDBJ whole genome shotgun (WGS) entry which is preliminary data.</text>
</comment>
<dbReference type="EMBL" id="MCBQ01005687">
    <property type="protein sequence ID" value="RKF79301.1"/>
    <property type="molecule type" value="Genomic_DNA"/>
</dbReference>
<evidence type="ECO:0000313" key="1">
    <source>
        <dbReference type="EMBL" id="RKF79301.1"/>
    </source>
</evidence>
<dbReference type="AlphaFoldDB" id="A0A420IXL6"/>
<accession>A0A420IXL6</accession>
<name>A0A420IXL6_9PEZI</name>
<protein>
    <submittedName>
        <fullName evidence="1">Uncharacterized protein</fullName>
    </submittedName>
</protein>
<keyword evidence="2" id="KW-1185">Reference proteome</keyword>
<reference evidence="1 2" key="1">
    <citation type="journal article" date="2018" name="BMC Genomics">
        <title>Comparative genome analyses reveal sequence features reflecting distinct modes of host-adaptation between dicot and monocot powdery mildew.</title>
        <authorList>
            <person name="Wu Y."/>
            <person name="Ma X."/>
            <person name="Pan Z."/>
            <person name="Kale S.D."/>
            <person name="Song Y."/>
            <person name="King H."/>
            <person name="Zhang Q."/>
            <person name="Presley C."/>
            <person name="Deng X."/>
            <person name="Wei C.I."/>
            <person name="Xiao S."/>
        </authorList>
    </citation>
    <scope>NUCLEOTIDE SEQUENCE [LARGE SCALE GENOMIC DNA]</scope>
    <source>
        <strain evidence="1">UMSG3</strain>
    </source>
</reference>
<proteinExistence type="predicted"/>
<organism evidence="1 2">
    <name type="scientific">Golovinomyces cichoracearum</name>
    <dbReference type="NCBI Taxonomy" id="62708"/>
    <lineage>
        <taxon>Eukaryota</taxon>
        <taxon>Fungi</taxon>
        <taxon>Dikarya</taxon>
        <taxon>Ascomycota</taxon>
        <taxon>Pezizomycotina</taxon>
        <taxon>Leotiomycetes</taxon>
        <taxon>Erysiphales</taxon>
        <taxon>Erysiphaceae</taxon>
        <taxon>Golovinomyces</taxon>
    </lineage>
</organism>
<gene>
    <name evidence="1" type="ORF">GcM3_056032</name>
</gene>